<keyword evidence="2" id="KW-0378">Hydrolase</keyword>
<dbReference type="Proteomes" id="UP000586976">
    <property type="component" value="Unassembled WGS sequence"/>
</dbReference>
<name>A0A7W2D3M9_9ACTN</name>
<dbReference type="RefSeq" id="WP_181865712.1">
    <property type="nucleotide sequence ID" value="NZ_JACEQY010000025.1"/>
</dbReference>
<organism evidence="2 3">
    <name type="scientific">Streptomyces himalayensis subsp. aureolus</name>
    <dbReference type="NCBI Taxonomy" id="2758039"/>
    <lineage>
        <taxon>Bacteria</taxon>
        <taxon>Bacillati</taxon>
        <taxon>Actinomycetota</taxon>
        <taxon>Actinomycetes</taxon>
        <taxon>Kitasatosporales</taxon>
        <taxon>Streptomycetaceae</taxon>
        <taxon>Streptomyces</taxon>
        <taxon>Streptomyces himalayensis</taxon>
    </lineage>
</organism>
<protein>
    <submittedName>
        <fullName evidence="2">Glycosyl hydrolase</fullName>
    </submittedName>
</protein>
<gene>
    <name evidence="2" type="ORF">H1V43_22300</name>
</gene>
<evidence type="ECO:0000313" key="3">
    <source>
        <dbReference type="Proteomes" id="UP000586976"/>
    </source>
</evidence>
<evidence type="ECO:0000256" key="1">
    <source>
        <dbReference type="SAM" id="MobiDB-lite"/>
    </source>
</evidence>
<reference evidence="2 3" key="1">
    <citation type="submission" date="2020-07" db="EMBL/GenBank/DDBJ databases">
        <title>Streptomyces isolated from Indian soil.</title>
        <authorList>
            <person name="Mandal S."/>
            <person name="Maiti P.K."/>
        </authorList>
    </citation>
    <scope>NUCLEOTIDE SEQUENCE [LARGE SCALE GENOMIC DNA]</scope>
    <source>
        <strain evidence="2 3">PSKA54</strain>
    </source>
</reference>
<accession>A0A7W2D3M9</accession>
<feature type="region of interest" description="Disordered" evidence="1">
    <location>
        <begin position="199"/>
        <end position="251"/>
    </location>
</feature>
<keyword evidence="3" id="KW-1185">Reference proteome</keyword>
<dbReference type="EMBL" id="JACEQY010000025">
    <property type="protein sequence ID" value="MBA4864039.1"/>
    <property type="molecule type" value="Genomic_DNA"/>
</dbReference>
<dbReference type="AlphaFoldDB" id="A0A7W2D3M9"/>
<comment type="caution">
    <text evidence="2">The sequence shown here is derived from an EMBL/GenBank/DDBJ whole genome shotgun (WGS) entry which is preliminary data.</text>
</comment>
<proteinExistence type="predicted"/>
<dbReference type="GO" id="GO:0016787">
    <property type="term" value="F:hydrolase activity"/>
    <property type="evidence" value="ECO:0007669"/>
    <property type="project" value="UniProtKB-KW"/>
</dbReference>
<evidence type="ECO:0000313" key="2">
    <source>
        <dbReference type="EMBL" id="MBA4864039.1"/>
    </source>
</evidence>
<sequence length="251" mass="27374">MRGEIDFRLDGLVPADQASARSLRSVFSGDLHPVAEHHNGGADRSESYLLVYDESAAWGVPGEPQLRAITITRDGREGLFTFKAESHALAALGMNWLIERGCPPEVIIQPVEGLLRPADDETVQLEARLATSKGRYRIRETWTEGSGGAESYVIAEDAEASAMPVRVFLEEPDFGAGTYRLREGAFPSFEAASSWLRERNGPLPAAPEQDLSARRAAQARARSTGLPTLRGVGSHDGPPPEEPQYSPRRAR</sequence>